<name>B4D463_9BACT</name>
<keyword evidence="4" id="KW-1185">Reference proteome</keyword>
<sequence precursor="true">MKMHTLRAAGAALLLPLLWTTSSLAQASANSWPPTLDSTNTTTQTKDGRTVERYVHGPRETWGYPAGASGE</sequence>
<feature type="compositionally biased region" description="Polar residues" evidence="1">
    <location>
        <begin position="29"/>
        <end position="45"/>
    </location>
</feature>
<dbReference type="STRING" id="497964.CfE428DRAFT_3701"/>
<keyword evidence="2" id="KW-0732">Signal</keyword>
<dbReference type="InParanoid" id="B4D463"/>
<evidence type="ECO:0000256" key="1">
    <source>
        <dbReference type="SAM" id="MobiDB-lite"/>
    </source>
</evidence>
<evidence type="ECO:0000313" key="3">
    <source>
        <dbReference type="EMBL" id="EDY18664.1"/>
    </source>
</evidence>
<dbReference type="AlphaFoldDB" id="B4D463"/>
<feature type="region of interest" description="Disordered" evidence="1">
    <location>
        <begin position="29"/>
        <end position="48"/>
    </location>
</feature>
<evidence type="ECO:0000256" key="2">
    <source>
        <dbReference type="SAM" id="SignalP"/>
    </source>
</evidence>
<protein>
    <submittedName>
        <fullName evidence="3">Uncharacterized protein</fullName>
    </submittedName>
</protein>
<evidence type="ECO:0000313" key="4">
    <source>
        <dbReference type="Proteomes" id="UP000005824"/>
    </source>
</evidence>
<reference evidence="3 4" key="1">
    <citation type="journal article" date="2011" name="J. Bacteriol.">
        <title>Genome sequence of Chthoniobacter flavus Ellin428, an aerobic heterotrophic soil bacterium.</title>
        <authorList>
            <person name="Kant R."/>
            <person name="van Passel M.W."/>
            <person name="Palva A."/>
            <person name="Lucas S."/>
            <person name="Lapidus A."/>
            <person name="Glavina Del Rio T."/>
            <person name="Dalin E."/>
            <person name="Tice H."/>
            <person name="Bruce D."/>
            <person name="Goodwin L."/>
            <person name="Pitluck S."/>
            <person name="Larimer F.W."/>
            <person name="Land M.L."/>
            <person name="Hauser L."/>
            <person name="Sangwan P."/>
            <person name="de Vos W.M."/>
            <person name="Janssen P.H."/>
            <person name="Smidt H."/>
        </authorList>
    </citation>
    <scope>NUCLEOTIDE SEQUENCE [LARGE SCALE GENOMIC DNA]</scope>
    <source>
        <strain evidence="3 4">Ellin428</strain>
    </source>
</reference>
<accession>B4D463</accession>
<dbReference type="EMBL" id="ABVL01000011">
    <property type="protein sequence ID" value="EDY18664.1"/>
    <property type="molecule type" value="Genomic_DNA"/>
</dbReference>
<dbReference type="Proteomes" id="UP000005824">
    <property type="component" value="Unassembled WGS sequence"/>
</dbReference>
<proteinExistence type="predicted"/>
<feature type="signal peptide" evidence="2">
    <location>
        <begin position="1"/>
        <end position="25"/>
    </location>
</feature>
<organism evidence="3 4">
    <name type="scientific">Chthoniobacter flavus Ellin428</name>
    <dbReference type="NCBI Taxonomy" id="497964"/>
    <lineage>
        <taxon>Bacteria</taxon>
        <taxon>Pseudomonadati</taxon>
        <taxon>Verrucomicrobiota</taxon>
        <taxon>Spartobacteria</taxon>
        <taxon>Chthoniobacterales</taxon>
        <taxon>Chthoniobacteraceae</taxon>
        <taxon>Chthoniobacter</taxon>
    </lineage>
</organism>
<comment type="caution">
    <text evidence="3">The sequence shown here is derived from an EMBL/GenBank/DDBJ whole genome shotgun (WGS) entry which is preliminary data.</text>
</comment>
<gene>
    <name evidence="3" type="ORF">CfE428DRAFT_3701</name>
</gene>
<feature type="chain" id="PRO_5002802435" evidence="2">
    <location>
        <begin position="26"/>
        <end position="71"/>
    </location>
</feature>